<name>A0ABS1H2M4_9BACL</name>
<dbReference type="SUPFAM" id="SSF52540">
    <property type="entry name" value="P-loop containing nucleoside triphosphate hydrolases"/>
    <property type="match status" value="1"/>
</dbReference>
<reference evidence="1 2" key="1">
    <citation type="submission" date="2020-12" db="EMBL/GenBank/DDBJ databases">
        <title>YIM B01967 draft genome.</title>
        <authorList>
            <person name="Yan X."/>
        </authorList>
    </citation>
    <scope>NUCLEOTIDE SEQUENCE [LARGE SCALE GENOMIC DNA]</scope>
    <source>
        <strain evidence="1 2">YIM B01967</strain>
    </source>
</reference>
<comment type="caution">
    <text evidence="1">The sequence shown here is derived from an EMBL/GenBank/DDBJ whole genome shotgun (WGS) entry which is preliminary data.</text>
</comment>
<evidence type="ECO:0000313" key="2">
    <source>
        <dbReference type="Proteomes" id="UP000618943"/>
    </source>
</evidence>
<protein>
    <submittedName>
        <fullName evidence="1">AAA family ATPase</fullName>
    </submittedName>
</protein>
<accession>A0ABS1H2M4</accession>
<organism evidence="1 2">
    <name type="scientific">Viridibacillus soli</name>
    <dbReference type="NCBI Taxonomy" id="2798301"/>
    <lineage>
        <taxon>Bacteria</taxon>
        <taxon>Bacillati</taxon>
        <taxon>Bacillota</taxon>
        <taxon>Bacilli</taxon>
        <taxon>Bacillales</taxon>
        <taxon>Caryophanaceae</taxon>
        <taxon>Viridibacillus</taxon>
    </lineage>
</organism>
<evidence type="ECO:0000313" key="1">
    <source>
        <dbReference type="EMBL" id="MBK3493658.1"/>
    </source>
</evidence>
<dbReference type="Gene3D" id="3.40.50.300">
    <property type="entry name" value="P-loop containing nucleotide triphosphate hydrolases"/>
    <property type="match status" value="1"/>
</dbReference>
<dbReference type="RefSeq" id="WP_200747714.1">
    <property type="nucleotide sequence ID" value="NZ_JAEOAH010000003.1"/>
</dbReference>
<dbReference type="Proteomes" id="UP000618943">
    <property type="component" value="Unassembled WGS sequence"/>
</dbReference>
<gene>
    <name evidence="1" type="ORF">JFL43_02015</name>
</gene>
<keyword evidence="2" id="KW-1185">Reference proteome</keyword>
<proteinExistence type="predicted"/>
<dbReference type="EMBL" id="JAEOAH010000003">
    <property type="protein sequence ID" value="MBK3493658.1"/>
    <property type="molecule type" value="Genomic_DNA"/>
</dbReference>
<dbReference type="InterPro" id="IPR027417">
    <property type="entry name" value="P-loop_NTPase"/>
</dbReference>
<sequence length="205" mass="23805">MAKHVNIVFVIGAAGVGKSAVGKLIANHKNFVYVDKETVTCPFTELYLKECSPTNDPYDRESDFYMDNVRPIEYQTMLRIALENIELGNDVVLSAPFEKELNDENWINEGLMAKILEKANLKIIRVHVDKQTMLNRLISRNELRDSWKLSNWDTYIASMADLNVAWNKHAYDEYTFDNSDALPILYDIQVKSLIKWFDQFIKVLY</sequence>